<accession>A0ACC8ERJ3</accession>
<organism evidence="1 2">
    <name type="scientific">Cenococcum geophilum 1.58</name>
    <dbReference type="NCBI Taxonomy" id="794803"/>
    <lineage>
        <taxon>Eukaryota</taxon>
        <taxon>Fungi</taxon>
        <taxon>Dikarya</taxon>
        <taxon>Ascomycota</taxon>
        <taxon>Pezizomycotina</taxon>
        <taxon>Dothideomycetes</taxon>
        <taxon>Pleosporomycetidae</taxon>
        <taxon>Gloniales</taxon>
        <taxon>Gloniaceae</taxon>
        <taxon>Cenococcum</taxon>
    </lineage>
</organism>
<proteinExistence type="predicted"/>
<protein>
    <submittedName>
        <fullName evidence="1">Uncharacterized protein</fullName>
    </submittedName>
</protein>
<sequence>MRHSTIVPHRGTDRRRTNRCGDLWLHDFCLAWTATEAKVINDQPDLDLLCFQPYIPKDAQNGLFKLPGRELFFYRVQYMIKCGSAETQISTPRYTTVFGVNEASYFEVDGYLLDSKTKQSIPKDRHTCRPRPLPQCLDQFLGSSSAITSFSLGGKRDFVLKRKPVPSSTSEPVIPETKPLELPLASGDMILTWVPLRPIGCTASLSGKVGGGAGRINITLRKALVRGGMENYYQHNVGSGGVFRWDDKKQEMVSWEAVKGAA</sequence>
<evidence type="ECO:0000313" key="1">
    <source>
        <dbReference type="EMBL" id="OCK88506.1"/>
    </source>
</evidence>
<dbReference type="Proteomes" id="UP000250078">
    <property type="component" value="Unassembled WGS sequence"/>
</dbReference>
<evidence type="ECO:0000313" key="2">
    <source>
        <dbReference type="Proteomes" id="UP000250078"/>
    </source>
</evidence>
<keyword evidence="2" id="KW-1185">Reference proteome</keyword>
<gene>
    <name evidence="1" type="ORF">K441DRAFT_708822</name>
</gene>
<name>A0ACC8ERJ3_9PEZI</name>
<dbReference type="EMBL" id="KV748242">
    <property type="protein sequence ID" value="OCK88506.1"/>
    <property type="molecule type" value="Genomic_DNA"/>
</dbReference>
<reference evidence="1 2" key="1">
    <citation type="journal article" date="2016" name="Nat. Commun.">
        <title>Ectomycorrhizal ecology is imprinted in the genome of the dominant symbiotic fungus Cenococcum geophilum.</title>
        <authorList>
            <consortium name="DOE Joint Genome Institute"/>
            <person name="Peter M."/>
            <person name="Kohler A."/>
            <person name="Ohm R.A."/>
            <person name="Kuo A."/>
            <person name="Krutzmann J."/>
            <person name="Morin E."/>
            <person name="Arend M."/>
            <person name="Barry K.W."/>
            <person name="Binder M."/>
            <person name="Choi C."/>
            <person name="Clum A."/>
            <person name="Copeland A."/>
            <person name="Grisel N."/>
            <person name="Haridas S."/>
            <person name="Kipfer T."/>
            <person name="LaButti K."/>
            <person name="Lindquist E."/>
            <person name="Lipzen A."/>
            <person name="Maire R."/>
            <person name="Meier B."/>
            <person name="Mihaltcheva S."/>
            <person name="Molinier V."/>
            <person name="Murat C."/>
            <person name="Poggeler S."/>
            <person name="Quandt C.A."/>
            <person name="Sperisen C."/>
            <person name="Tritt A."/>
            <person name="Tisserant E."/>
            <person name="Crous P.W."/>
            <person name="Henrissat B."/>
            <person name="Nehls U."/>
            <person name="Egli S."/>
            <person name="Spatafora J.W."/>
            <person name="Grigoriev I.V."/>
            <person name="Martin F.M."/>
        </authorList>
    </citation>
    <scope>NUCLEOTIDE SEQUENCE [LARGE SCALE GENOMIC DNA]</scope>
    <source>
        <strain evidence="1 2">1.58</strain>
    </source>
</reference>